<name>A0ABX2S4L7_9ACTN</name>
<dbReference type="SUPFAM" id="SSF54826">
    <property type="entry name" value="Enolase N-terminal domain-like"/>
    <property type="match status" value="1"/>
</dbReference>
<dbReference type="InterPro" id="IPR029017">
    <property type="entry name" value="Enolase-like_N"/>
</dbReference>
<dbReference type="Pfam" id="PF13378">
    <property type="entry name" value="MR_MLE_C"/>
    <property type="match status" value="1"/>
</dbReference>
<dbReference type="Proteomes" id="UP000533017">
    <property type="component" value="Unassembled WGS sequence"/>
</dbReference>
<dbReference type="InterPro" id="IPR018110">
    <property type="entry name" value="Mandel_Rmase/mucon_lact_enz_CS"/>
</dbReference>
<dbReference type="InterPro" id="IPR036849">
    <property type="entry name" value="Enolase-like_C_sf"/>
</dbReference>
<evidence type="ECO:0000313" key="2">
    <source>
        <dbReference type="EMBL" id="NYH83129.1"/>
    </source>
</evidence>
<feature type="domain" description="Mandelate racemase/muconate lactonizing enzyme C-terminal" evidence="1">
    <location>
        <begin position="144"/>
        <end position="247"/>
    </location>
</feature>
<sequence>MMSPLTEHRVTEIRMVRPGDRYPRTIGRNARLGSHGDGGRVTAVCLATDGGARGWGVALGGADGVEAAARSLTGRAVADLFDPAVGVTDPAALPLDLALHDLAGHLLGRPVYELLGAAGPRPVPCYDAAIYFDDLDPDDAPRGVEAVLANCRDDERAGHRAFKLKIGRGHRWMSPGDGLRRDVEVTRAVRAQHPGARILVDANDGYSPDGLRAYLEAVADCGLYWIEEPFPENRADLSRLRAELARLGSTALVADGEHEPDVPLLLDLAAEGLVDVLLMDVVSFGFTAWRALWPRVRSLGVQISPHAWGQPLKTRYAAHLAAGLGGVPIVEGVPGQTDGVDASGYRLEDGALHLPGTPGFGMPLPVTDASTEPVEGATR</sequence>
<dbReference type="Gene3D" id="3.30.390.10">
    <property type="entry name" value="Enolase-like, N-terminal domain"/>
    <property type="match status" value="1"/>
</dbReference>
<comment type="caution">
    <text evidence="2">The sequence shown here is derived from an EMBL/GenBank/DDBJ whole genome shotgun (WGS) entry which is preliminary data.</text>
</comment>
<dbReference type="RefSeq" id="WP_092883722.1">
    <property type="nucleotide sequence ID" value="NZ_FOOI01000007.1"/>
</dbReference>
<reference evidence="2 3" key="1">
    <citation type="submission" date="2020-07" db="EMBL/GenBank/DDBJ databases">
        <title>Sequencing the genomes of 1000 actinobacteria strains.</title>
        <authorList>
            <person name="Klenk H.-P."/>
        </authorList>
    </citation>
    <scope>NUCLEOTIDE SEQUENCE [LARGE SCALE GENOMIC DNA]</scope>
    <source>
        <strain evidence="2 3">DSM 45117</strain>
    </source>
</reference>
<dbReference type="InterPro" id="IPR029065">
    <property type="entry name" value="Enolase_C-like"/>
</dbReference>
<keyword evidence="3" id="KW-1185">Reference proteome</keyword>
<accession>A0ABX2S4L7</accession>
<proteinExistence type="predicted"/>
<dbReference type="SUPFAM" id="SSF51604">
    <property type="entry name" value="Enolase C-terminal domain-like"/>
    <property type="match status" value="1"/>
</dbReference>
<dbReference type="SFLD" id="SFLDS00001">
    <property type="entry name" value="Enolase"/>
    <property type="match status" value="1"/>
</dbReference>
<dbReference type="InterPro" id="IPR013342">
    <property type="entry name" value="Mandelate_racemase_C"/>
</dbReference>
<dbReference type="EMBL" id="JACBZA010000001">
    <property type="protein sequence ID" value="NYH83129.1"/>
    <property type="molecule type" value="Genomic_DNA"/>
</dbReference>
<dbReference type="InterPro" id="IPR034593">
    <property type="entry name" value="DgoD-like"/>
</dbReference>
<gene>
    <name evidence="2" type="ORF">FHR37_001980</name>
</gene>
<dbReference type="Gene3D" id="3.20.20.120">
    <property type="entry name" value="Enolase-like C-terminal domain"/>
    <property type="match status" value="1"/>
</dbReference>
<organism evidence="2 3">
    <name type="scientific">Actinopolymorpha cephalotaxi</name>
    <dbReference type="NCBI Taxonomy" id="504797"/>
    <lineage>
        <taxon>Bacteria</taxon>
        <taxon>Bacillati</taxon>
        <taxon>Actinomycetota</taxon>
        <taxon>Actinomycetes</taxon>
        <taxon>Propionibacteriales</taxon>
        <taxon>Actinopolymorphaceae</taxon>
        <taxon>Actinopolymorpha</taxon>
    </lineage>
</organism>
<dbReference type="PANTHER" id="PTHR48080">
    <property type="entry name" value="D-GALACTONATE DEHYDRATASE-RELATED"/>
    <property type="match status" value="1"/>
</dbReference>
<evidence type="ECO:0000313" key="3">
    <source>
        <dbReference type="Proteomes" id="UP000533017"/>
    </source>
</evidence>
<evidence type="ECO:0000259" key="1">
    <source>
        <dbReference type="SMART" id="SM00922"/>
    </source>
</evidence>
<dbReference type="SMART" id="SM00922">
    <property type="entry name" value="MR_MLE"/>
    <property type="match status" value="1"/>
</dbReference>
<dbReference type="PROSITE" id="PS00909">
    <property type="entry name" value="MR_MLE_2"/>
    <property type="match status" value="1"/>
</dbReference>
<protein>
    <submittedName>
        <fullName evidence="2">L-alanine-DL-glutamate epimerase-like enolase superfamily enzyme</fullName>
    </submittedName>
</protein>